<protein>
    <submittedName>
        <fullName evidence="4">Xanthine dehydrogenase accessory factor</fullName>
    </submittedName>
</protein>
<dbReference type="RefSeq" id="WP_121056901.1">
    <property type="nucleotide sequence ID" value="NZ_RCDB01000001.1"/>
</dbReference>
<accession>A0A498CJF6</accession>
<dbReference type="AlphaFoldDB" id="A0A498CJF6"/>
<gene>
    <name evidence="4" type="ORF">C7474_0231</name>
</gene>
<evidence type="ECO:0000256" key="1">
    <source>
        <dbReference type="SAM" id="MobiDB-lite"/>
    </source>
</evidence>
<evidence type="ECO:0000259" key="3">
    <source>
        <dbReference type="Pfam" id="PF13478"/>
    </source>
</evidence>
<dbReference type="Gene3D" id="3.40.50.720">
    <property type="entry name" value="NAD(P)-binding Rossmann-like Domain"/>
    <property type="match status" value="1"/>
</dbReference>
<feature type="domain" description="XdhC- CoxI" evidence="2">
    <location>
        <begin position="11"/>
        <end position="78"/>
    </location>
</feature>
<feature type="domain" description="XdhC Rossmann" evidence="3">
    <location>
        <begin position="171"/>
        <end position="312"/>
    </location>
</feature>
<evidence type="ECO:0000313" key="5">
    <source>
        <dbReference type="Proteomes" id="UP000273158"/>
    </source>
</evidence>
<comment type="caution">
    <text evidence="4">The sequence shown here is derived from an EMBL/GenBank/DDBJ whole genome shotgun (WGS) entry which is preliminary data.</text>
</comment>
<keyword evidence="5" id="KW-1185">Reference proteome</keyword>
<proteinExistence type="predicted"/>
<dbReference type="PANTHER" id="PTHR30388">
    <property type="entry name" value="ALDEHYDE OXIDOREDUCTASE MOLYBDENUM COFACTOR ASSEMBLY PROTEIN"/>
    <property type="match status" value="1"/>
</dbReference>
<evidence type="ECO:0000313" key="4">
    <source>
        <dbReference type="EMBL" id="RLK52298.1"/>
    </source>
</evidence>
<sequence>MREILPIAAEWLRAGRDVAIATVVAVAGSAPREIGASMAVSDRGEVAGNVSGGCVEGTVYERCGDALASGAASLERFGYADADGIAVGLTCGGSVEVLVRPVAAGSPAARDLLLLAEREREGVPTRFALSLGAERGAGLGAGLGVGRVLDAAEPEPLDGALILTFGTPARLVIVGAVEFAVALSRLGAAMGMRVVVVDPRDVFTTTARFPDAEVVVDWPDRWLAAQTLDARTAVCVLSHDPRVDGPALRVVLASPAGYVGAMGSRSTHDDRLARLRAAGVAEHALARLRSPIGLDLGGRSPEETALSILAEIVADRHGASGARLTHRRGAIHTPTPPAPARGIGAGATDVAAPASDRAAWS</sequence>
<feature type="region of interest" description="Disordered" evidence="1">
    <location>
        <begin position="326"/>
        <end position="361"/>
    </location>
</feature>
<reference evidence="4 5" key="1">
    <citation type="journal article" date="2015" name="Stand. Genomic Sci.">
        <title>Genomic Encyclopedia of Bacterial and Archaeal Type Strains, Phase III: the genomes of soil and plant-associated and newly described type strains.</title>
        <authorList>
            <person name="Whitman W.B."/>
            <person name="Woyke T."/>
            <person name="Klenk H.P."/>
            <person name="Zhou Y."/>
            <person name="Lilburn T.G."/>
            <person name="Beck B.J."/>
            <person name="De Vos P."/>
            <person name="Vandamme P."/>
            <person name="Eisen J.A."/>
            <person name="Garrity G."/>
            <person name="Hugenholtz P."/>
            <person name="Kyrpides N.C."/>
        </authorList>
    </citation>
    <scope>NUCLEOTIDE SEQUENCE [LARGE SCALE GENOMIC DNA]</scope>
    <source>
        <strain evidence="4 5">S2T63</strain>
    </source>
</reference>
<dbReference type="EMBL" id="RCDB01000001">
    <property type="protein sequence ID" value="RLK52298.1"/>
    <property type="molecule type" value="Genomic_DNA"/>
</dbReference>
<dbReference type="Pfam" id="PF13478">
    <property type="entry name" value="XdhC_C"/>
    <property type="match status" value="1"/>
</dbReference>
<dbReference type="OrthoDB" id="9815497at2"/>
<evidence type="ECO:0000259" key="2">
    <source>
        <dbReference type="Pfam" id="PF02625"/>
    </source>
</evidence>
<dbReference type="InterPro" id="IPR052698">
    <property type="entry name" value="MoCofactor_Util/Proc"/>
</dbReference>
<dbReference type="PANTHER" id="PTHR30388:SF4">
    <property type="entry name" value="MOLYBDENUM COFACTOR INSERTION CHAPERONE PAOD"/>
    <property type="match status" value="1"/>
</dbReference>
<dbReference type="Pfam" id="PF02625">
    <property type="entry name" value="XdhC_CoxI"/>
    <property type="match status" value="1"/>
</dbReference>
<dbReference type="InterPro" id="IPR003777">
    <property type="entry name" value="XdhC_CoxI"/>
</dbReference>
<name>A0A498CJF6_9MICO</name>
<organism evidence="4 5">
    <name type="scientific">Microbacterium telephonicum</name>
    <dbReference type="NCBI Taxonomy" id="1714841"/>
    <lineage>
        <taxon>Bacteria</taxon>
        <taxon>Bacillati</taxon>
        <taxon>Actinomycetota</taxon>
        <taxon>Actinomycetes</taxon>
        <taxon>Micrococcales</taxon>
        <taxon>Microbacteriaceae</taxon>
        <taxon>Microbacterium</taxon>
    </lineage>
</organism>
<dbReference type="InterPro" id="IPR027051">
    <property type="entry name" value="XdhC_Rossmann_dom"/>
</dbReference>
<dbReference type="Proteomes" id="UP000273158">
    <property type="component" value="Unassembled WGS sequence"/>
</dbReference>